<gene>
    <name evidence="1" type="ORF">DWX03_12095</name>
</gene>
<dbReference type="EMBL" id="QRXJ01000016">
    <property type="protein sequence ID" value="RGT88489.1"/>
    <property type="molecule type" value="Genomic_DNA"/>
</dbReference>
<sequence>MRLKKELKRLPENKRKPIIESIREYVRTYPGIDNRKINIDYLGDGMEYSIDPIGADPVYKKYTDGGCLKQFQFALTSKEAYDGDARTGIANSGFYQNFEEWTEQNNLNDIVPELDGHDAIKVEVLQSGYLFSTEADLGRYQMICRLIYK</sequence>
<proteinExistence type="predicted"/>
<keyword evidence="2" id="KW-1185">Reference proteome</keyword>
<reference evidence="1 2" key="1">
    <citation type="submission" date="2018-08" db="EMBL/GenBank/DDBJ databases">
        <title>A genome reference for cultivated species of the human gut microbiota.</title>
        <authorList>
            <person name="Zou Y."/>
            <person name="Xue W."/>
            <person name="Luo G."/>
        </authorList>
    </citation>
    <scope>NUCLEOTIDE SEQUENCE [LARGE SCALE GENOMIC DNA]</scope>
    <source>
        <strain evidence="1 2">AF18-12LB</strain>
    </source>
</reference>
<evidence type="ECO:0000313" key="2">
    <source>
        <dbReference type="Proteomes" id="UP000283360"/>
    </source>
</evidence>
<protein>
    <recommendedName>
        <fullName evidence="3">Chloramphenicol resistance protein</fullName>
    </recommendedName>
</protein>
<evidence type="ECO:0000313" key="1">
    <source>
        <dbReference type="EMBL" id="RGT88489.1"/>
    </source>
</evidence>
<accession>A0A412QC41</accession>
<dbReference type="AlphaFoldDB" id="A0A412QC41"/>
<organism evidence="1 2">
    <name type="scientific">Coprococcus comes</name>
    <dbReference type="NCBI Taxonomy" id="410072"/>
    <lineage>
        <taxon>Bacteria</taxon>
        <taxon>Bacillati</taxon>
        <taxon>Bacillota</taxon>
        <taxon>Clostridia</taxon>
        <taxon>Lachnospirales</taxon>
        <taxon>Lachnospiraceae</taxon>
        <taxon>Coprococcus</taxon>
    </lineage>
</organism>
<comment type="caution">
    <text evidence="1">The sequence shown here is derived from an EMBL/GenBank/DDBJ whole genome shotgun (WGS) entry which is preliminary data.</text>
</comment>
<dbReference type="Proteomes" id="UP000283360">
    <property type="component" value="Unassembled WGS sequence"/>
</dbReference>
<evidence type="ECO:0008006" key="3">
    <source>
        <dbReference type="Google" id="ProtNLM"/>
    </source>
</evidence>
<name>A0A412QC41_9FIRM</name>